<feature type="region of interest" description="Disordered" evidence="2">
    <location>
        <begin position="138"/>
        <end position="174"/>
    </location>
</feature>
<evidence type="ECO:0000259" key="3">
    <source>
        <dbReference type="PROSITE" id="PS51471"/>
    </source>
</evidence>
<organism evidence="4">
    <name type="scientific">Aplanochytrium stocchinoi</name>
    <dbReference type="NCBI Taxonomy" id="215587"/>
    <lineage>
        <taxon>Eukaryota</taxon>
        <taxon>Sar</taxon>
        <taxon>Stramenopiles</taxon>
        <taxon>Bigyra</taxon>
        <taxon>Labyrinthulomycetes</taxon>
        <taxon>Thraustochytrida</taxon>
        <taxon>Thraustochytriidae</taxon>
        <taxon>Aplanochytrium</taxon>
    </lineage>
</organism>
<name>A0A7S3UZD3_9STRA</name>
<proteinExistence type="inferred from homology"/>
<dbReference type="InterPro" id="IPR050231">
    <property type="entry name" value="Iron_ascorbate_oxido_reductase"/>
</dbReference>
<keyword evidence="1" id="KW-0479">Metal-binding</keyword>
<evidence type="ECO:0000313" key="4">
    <source>
        <dbReference type="EMBL" id="CAE0442016.1"/>
    </source>
</evidence>
<dbReference type="InterPro" id="IPR027443">
    <property type="entry name" value="IPNS-like_sf"/>
</dbReference>
<evidence type="ECO:0000256" key="2">
    <source>
        <dbReference type="SAM" id="MobiDB-lite"/>
    </source>
</evidence>
<gene>
    <name evidence="4" type="ORF">ASTO00021_LOCUS12133</name>
</gene>
<dbReference type="Pfam" id="PF03171">
    <property type="entry name" value="2OG-FeII_Oxy"/>
    <property type="match status" value="1"/>
</dbReference>
<protein>
    <recommendedName>
        <fullName evidence="3">Fe2OG dioxygenase domain-containing protein</fullName>
    </recommendedName>
</protein>
<dbReference type="AlphaFoldDB" id="A0A7S3UZD3"/>
<dbReference type="GO" id="GO:0046872">
    <property type="term" value="F:metal ion binding"/>
    <property type="evidence" value="ECO:0007669"/>
    <property type="project" value="UniProtKB-KW"/>
</dbReference>
<dbReference type="InterPro" id="IPR044861">
    <property type="entry name" value="IPNS-like_FE2OG_OXY"/>
</dbReference>
<dbReference type="PROSITE" id="PS51471">
    <property type="entry name" value="FE2OG_OXY"/>
    <property type="match status" value="1"/>
</dbReference>
<dbReference type="EMBL" id="HBIN01015988">
    <property type="protein sequence ID" value="CAE0442016.1"/>
    <property type="molecule type" value="Transcribed_RNA"/>
</dbReference>
<evidence type="ECO:0000256" key="1">
    <source>
        <dbReference type="RuleBase" id="RU003682"/>
    </source>
</evidence>
<dbReference type="GO" id="GO:0016491">
    <property type="term" value="F:oxidoreductase activity"/>
    <property type="evidence" value="ECO:0007669"/>
    <property type="project" value="UniProtKB-KW"/>
</dbReference>
<reference evidence="4" key="1">
    <citation type="submission" date="2021-01" db="EMBL/GenBank/DDBJ databases">
        <authorList>
            <person name="Corre E."/>
            <person name="Pelletier E."/>
            <person name="Niang G."/>
            <person name="Scheremetjew M."/>
            <person name="Finn R."/>
            <person name="Kale V."/>
            <person name="Holt S."/>
            <person name="Cochrane G."/>
            <person name="Meng A."/>
            <person name="Brown T."/>
            <person name="Cohen L."/>
        </authorList>
    </citation>
    <scope>NUCLEOTIDE SEQUENCE</scope>
    <source>
        <strain evidence="4">GSBS06</strain>
    </source>
</reference>
<accession>A0A7S3UZD3</accession>
<dbReference type="InterPro" id="IPR005123">
    <property type="entry name" value="Oxoglu/Fe-dep_dioxygenase_dom"/>
</dbReference>
<feature type="domain" description="Fe2OG dioxygenase" evidence="3">
    <location>
        <begin position="156"/>
        <end position="264"/>
    </location>
</feature>
<dbReference type="PANTHER" id="PTHR47990">
    <property type="entry name" value="2-OXOGLUTARATE (2OG) AND FE(II)-DEPENDENT OXYGENASE SUPERFAMILY PROTEIN-RELATED"/>
    <property type="match status" value="1"/>
</dbReference>
<dbReference type="SUPFAM" id="SSF51197">
    <property type="entry name" value="Clavaminate synthase-like"/>
    <property type="match status" value="1"/>
</dbReference>
<dbReference type="Gene3D" id="2.60.120.330">
    <property type="entry name" value="B-lactam Antibiotic, Isopenicillin N Synthase, Chain"/>
    <property type="match status" value="1"/>
</dbReference>
<sequence length="347" mass="39083">MKLRYRISITNTIKFQWSLIKLCKIYRYMKLGVENTAGVVDIREQVEFATETDSSVAGWKLWPPYERLRGRNQWPDDFQPSLRPTIMEYVNGTLEIANIIRRALCMALGLSADALDHMFDNDPHWAMKLVSYPVPNENMSSSGANHSHSSEIEQSGLRSASELQSEPQTSSWQGVGAHTDTNFLTLVLQDSVGGLQVFSKDSWIDVPADGPAVLVCNLGEQAQILSSGYFLATPHRVVRRLVHSSTASLENNQSRISIPIFFNPNLEAKIQPLKLPENVMKTSGVSENKRHWRNSSDKNAMLEAVGYNTFKSLARSHPVVFRKHHGDLCILEDGRIVKKCFDSKHTD</sequence>
<keyword evidence="1" id="KW-0408">Iron</keyword>
<keyword evidence="1" id="KW-0560">Oxidoreductase</keyword>
<feature type="compositionally biased region" description="Polar residues" evidence="2">
    <location>
        <begin position="152"/>
        <end position="174"/>
    </location>
</feature>
<comment type="similarity">
    <text evidence="1">Belongs to the iron/ascorbate-dependent oxidoreductase family.</text>
</comment>